<keyword evidence="4" id="KW-1185">Reference proteome</keyword>
<proteinExistence type="predicted"/>
<dbReference type="STRING" id="1858805.M5FT02"/>
<feature type="domain" description="DUF4140" evidence="2">
    <location>
        <begin position="17"/>
        <end position="108"/>
    </location>
</feature>
<dbReference type="InterPro" id="IPR025554">
    <property type="entry name" value="DUF4140"/>
</dbReference>
<dbReference type="NCBIfam" id="TIGR02231">
    <property type="entry name" value="mucoidy inhibitor MuiA family protein"/>
    <property type="match status" value="1"/>
</dbReference>
<dbReference type="AlphaFoldDB" id="M5FT02"/>
<dbReference type="OMA" id="CRINNTK"/>
<dbReference type="GeneID" id="63688639"/>
<dbReference type="InterPro" id="IPR037291">
    <property type="entry name" value="DUF4139"/>
</dbReference>
<evidence type="ECO:0000313" key="4">
    <source>
        <dbReference type="Proteomes" id="UP000030653"/>
    </source>
</evidence>
<accession>M5FT02</accession>
<dbReference type="InterPro" id="IPR011935">
    <property type="entry name" value="CHP02231"/>
</dbReference>
<dbReference type="PANTHER" id="PTHR31005:SF8">
    <property type="entry name" value="DUF4139 DOMAIN-CONTAINING PROTEIN"/>
    <property type="match status" value="1"/>
</dbReference>
<evidence type="ECO:0000259" key="1">
    <source>
        <dbReference type="Pfam" id="PF13598"/>
    </source>
</evidence>
<dbReference type="Pfam" id="PF13600">
    <property type="entry name" value="DUF4140"/>
    <property type="match status" value="1"/>
</dbReference>
<name>M5FT02_DACPD</name>
<reference evidence="3 4" key="1">
    <citation type="journal article" date="2012" name="Science">
        <title>The Paleozoic origin of enzymatic lignin decomposition reconstructed from 31 fungal genomes.</title>
        <authorList>
            <person name="Floudas D."/>
            <person name="Binder M."/>
            <person name="Riley R."/>
            <person name="Barry K."/>
            <person name="Blanchette R.A."/>
            <person name="Henrissat B."/>
            <person name="Martinez A.T."/>
            <person name="Otillar R."/>
            <person name="Spatafora J.W."/>
            <person name="Yadav J.S."/>
            <person name="Aerts A."/>
            <person name="Benoit I."/>
            <person name="Boyd A."/>
            <person name="Carlson A."/>
            <person name="Copeland A."/>
            <person name="Coutinho P.M."/>
            <person name="de Vries R.P."/>
            <person name="Ferreira P."/>
            <person name="Findley K."/>
            <person name="Foster B."/>
            <person name="Gaskell J."/>
            <person name="Glotzer D."/>
            <person name="Gorecki P."/>
            <person name="Heitman J."/>
            <person name="Hesse C."/>
            <person name="Hori C."/>
            <person name="Igarashi K."/>
            <person name="Jurgens J.A."/>
            <person name="Kallen N."/>
            <person name="Kersten P."/>
            <person name="Kohler A."/>
            <person name="Kuees U."/>
            <person name="Kumar T.K.A."/>
            <person name="Kuo A."/>
            <person name="LaButti K."/>
            <person name="Larrondo L.F."/>
            <person name="Lindquist E."/>
            <person name="Ling A."/>
            <person name="Lombard V."/>
            <person name="Lucas S."/>
            <person name="Lundell T."/>
            <person name="Martin R."/>
            <person name="McLaughlin D.J."/>
            <person name="Morgenstern I."/>
            <person name="Morin E."/>
            <person name="Murat C."/>
            <person name="Nagy L.G."/>
            <person name="Nolan M."/>
            <person name="Ohm R.A."/>
            <person name="Patyshakuliyeva A."/>
            <person name="Rokas A."/>
            <person name="Ruiz-Duenas F.J."/>
            <person name="Sabat G."/>
            <person name="Salamov A."/>
            <person name="Samejima M."/>
            <person name="Schmutz J."/>
            <person name="Slot J.C."/>
            <person name="St John F."/>
            <person name="Stenlid J."/>
            <person name="Sun H."/>
            <person name="Sun S."/>
            <person name="Syed K."/>
            <person name="Tsang A."/>
            <person name="Wiebenga A."/>
            <person name="Young D."/>
            <person name="Pisabarro A."/>
            <person name="Eastwood D.C."/>
            <person name="Martin F."/>
            <person name="Cullen D."/>
            <person name="Grigoriev I.V."/>
            <person name="Hibbett D.S."/>
        </authorList>
    </citation>
    <scope>NUCLEOTIDE SEQUENCE [LARGE SCALE GENOMIC DNA]</scope>
    <source>
        <strain evidence="3 4">DJM-731 SS1</strain>
    </source>
</reference>
<feature type="domain" description="DUF4139" evidence="1">
    <location>
        <begin position="194"/>
        <end position="590"/>
    </location>
</feature>
<evidence type="ECO:0000259" key="2">
    <source>
        <dbReference type="Pfam" id="PF13600"/>
    </source>
</evidence>
<dbReference type="Proteomes" id="UP000030653">
    <property type="component" value="Unassembled WGS sequence"/>
</dbReference>
<dbReference type="RefSeq" id="XP_040626001.1">
    <property type="nucleotide sequence ID" value="XM_040773577.1"/>
</dbReference>
<gene>
    <name evidence="3" type="ORF">DACRYDRAFT_24162</name>
</gene>
<dbReference type="Pfam" id="PF13598">
    <property type="entry name" value="DUF4139"/>
    <property type="match status" value="1"/>
</dbReference>
<protein>
    <recommendedName>
        <fullName evidence="5">Mucoidy inhibitor A</fullName>
    </recommendedName>
</protein>
<sequence length="597" mass="65930">MSHNINIDASEHPVTAVTVYQQRAEVLRDFKVELVTGQSEVQISKLPTCMDESSLRVDGIGNAVIFDVIYERLSPKLTVPKASSEKVAALEIEEATLRRELKVLTIQTSILGDFSKSLTAKDVNPSQLVEFMGILEDKGTSLEEMREKTHKRLQEVQLEIAVERNGQIPSEEARKLATKVTVIVLAEQAGPAELTVKYVVSNADWEPLYDLRATVNSSSKGENTTSISLNYRASITQTTGEEWKDVNLILSTSSPLTGTDIPELQPQRICAVPEFMPKSKYKRRSAVLKTAAIPPPPPMPAAAMPRNDLYRSARMCDLEEDMLEYEESLPPPLMGARRTEAKEGALSTSFHIEGLSNIPSDGTTHKVVISVLDLTAKLEWIAVPRLNTSAFLQCQITNSSTYVLLSGPSNVFLDGSFVAKSTIPYVSPQDTFACSVGVDPSVRITYPPQSKKARKQGTGNFLSSSKQDITLFTQHISIKTTRTSEVKLLVRDLVPVSEDQKFKISVLEPKGLGDAKAGEEIKLEQYVFCYWARKDWETNDKSTVNASSLSKAVHKSSQNDAPDGQVEWVLKLAPGTSKDLTVSWEIAAPQGEKWQMR</sequence>
<evidence type="ECO:0000313" key="3">
    <source>
        <dbReference type="EMBL" id="EJT99103.1"/>
    </source>
</evidence>
<dbReference type="OrthoDB" id="10068793at2759"/>
<dbReference type="HOGENOM" id="CLU_010457_2_0_1"/>
<dbReference type="PANTHER" id="PTHR31005">
    <property type="entry name" value="DUF4139 DOMAIN-CONTAINING PROTEIN"/>
    <property type="match status" value="1"/>
</dbReference>
<evidence type="ECO:0008006" key="5">
    <source>
        <dbReference type="Google" id="ProtNLM"/>
    </source>
</evidence>
<organism evidence="3 4">
    <name type="scientific">Dacryopinax primogenitus (strain DJM 731)</name>
    <name type="common">Brown rot fungus</name>
    <dbReference type="NCBI Taxonomy" id="1858805"/>
    <lineage>
        <taxon>Eukaryota</taxon>
        <taxon>Fungi</taxon>
        <taxon>Dikarya</taxon>
        <taxon>Basidiomycota</taxon>
        <taxon>Agaricomycotina</taxon>
        <taxon>Dacrymycetes</taxon>
        <taxon>Dacrymycetales</taxon>
        <taxon>Dacrymycetaceae</taxon>
        <taxon>Dacryopinax</taxon>
    </lineage>
</organism>
<dbReference type="EMBL" id="JH795871">
    <property type="protein sequence ID" value="EJT99103.1"/>
    <property type="molecule type" value="Genomic_DNA"/>
</dbReference>